<evidence type="ECO:0000259" key="5">
    <source>
        <dbReference type="Pfam" id="PF04542"/>
    </source>
</evidence>
<dbReference type="KEGG" id="tsa:AciPR4_0696"/>
<dbReference type="InterPro" id="IPR039425">
    <property type="entry name" value="RNA_pol_sigma-70-like"/>
</dbReference>
<dbReference type="OrthoDB" id="9795666at2"/>
<evidence type="ECO:0000256" key="4">
    <source>
        <dbReference type="ARBA" id="ARBA00023163"/>
    </source>
</evidence>
<evidence type="ECO:0000256" key="1">
    <source>
        <dbReference type="ARBA" id="ARBA00010641"/>
    </source>
</evidence>
<keyword evidence="2" id="KW-0805">Transcription regulation</keyword>
<dbReference type="Proteomes" id="UP000006844">
    <property type="component" value="Chromosome"/>
</dbReference>
<dbReference type="SUPFAM" id="SSF88659">
    <property type="entry name" value="Sigma3 and sigma4 domains of RNA polymerase sigma factors"/>
    <property type="match status" value="1"/>
</dbReference>
<proteinExistence type="inferred from homology"/>
<dbReference type="STRING" id="401053.AciPR4_0696"/>
<accession>E8V5J5</accession>
<feature type="domain" description="RNA polymerase sigma-70 region 2" evidence="5">
    <location>
        <begin position="36"/>
        <end position="98"/>
    </location>
</feature>
<dbReference type="NCBIfam" id="TIGR02937">
    <property type="entry name" value="sigma70-ECF"/>
    <property type="match status" value="1"/>
</dbReference>
<dbReference type="InterPro" id="IPR013324">
    <property type="entry name" value="RNA_pol_sigma_r3/r4-like"/>
</dbReference>
<dbReference type="HOGENOM" id="CLU_047691_3_1_0"/>
<dbReference type="InterPro" id="IPR036388">
    <property type="entry name" value="WH-like_DNA-bd_sf"/>
</dbReference>
<dbReference type="InterPro" id="IPR007627">
    <property type="entry name" value="RNA_pol_sigma70_r2"/>
</dbReference>
<dbReference type="Pfam" id="PF08281">
    <property type="entry name" value="Sigma70_r4_2"/>
    <property type="match status" value="1"/>
</dbReference>
<evidence type="ECO:0000313" key="7">
    <source>
        <dbReference type="EMBL" id="ADV81529.1"/>
    </source>
</evidence>
<dbReference type="PANTHER" id="PTHR43133">
    <property type="entry name" value="RNA POLYMERASE ECF-TYPE SIGMA FACTO"/>
    <property type="match status" value="1"/>
</dbReference>
<protein>
    <submittedName>
        <fullName evidence="7">RNA polymerase, sigma-24 subunit, ECF subfamily</fullName>
    </submittedName>
</protein>
<dbReference type="eggNOG" id="COG1595">
    <property type="taxonomic scope" value="Bacteria"/>
</dbReference>
<evidence type="ECO:0000256" key="2">
    <source>
        <dbReference type="ARBA" id="ARBA00023015"/>
    </source>
</evidence>
<dbReference type="Pfam" id="PF04542">
    <property type="entry name" value="Sigma70_r2"/>
    <property type="match status" value="1"/>
</dbReference>
<gene>
    <name evidence="7" type="ordered locus">AciPR4_0696</name>
</gene>
<dbReference type="EMBL" id="CP002467">
    <property type="protein sequence ID" value="ADV81529.1"/>
    <property type="molecule type" value="Genomic_DNA"/>
</dbReference>
<keyword evidence="4" id="KW-0804">Transcription</keyword>
<dbReference type="GO" id="GO:0003677">
    <property type="term" value="F:DNA binding"/>
    <property type="evidence" value="ECO:0007669"/>
    <property type="project" value="InterPro"/>
</dbReference>
<dbReference type="InterPro" id="IPR014284">
    <property type="entry name" value="RNA_pol_sigma-70_dom"/>
</dbReference>
<keyword evidence="8" id="KW-1185">Reference proteome</keyword>
<dbReference type="RefSeq" id="WP_013567262.1">
    <property type="nucleotide sequence ID" value="NC_014963.1"/>
</dbReference>
<dbReference type="PANTHER" id="PTHR43133:SF51">
    <property type="entry name" value="RNA POLYMERASE SIGMA FACTOR"/>
    <property type="match status" value="1"/>
</dbReference>
<dbReference type="SUPFAM" id="SSF88946">
    <property type="entry name" value="Sigma2 domain of RNA polymerase sigma factors"/>
    <property type="match status" value="1"/>
</dbReference>
<organism evidence="7 8">
    <name type="scientific">Terriglobus saanensis (strain ATCC BAA-1853 / DSM 23119 / SP1PR4)</name>
    <dbReference type="NCBI Taxonomy" id="401053"/>
    <lineage>
        <taxon>Bacteria</taxon>
        <taxon>Pseudomonadati</taxon>
        <taxon>Acidobacteriota</taxon>
        <taxon>Terriglobia</taxon>
        <taxon>Terriglobales</taxon>
        <taxon>Acidobacteriaceae</taxon>
        <taxon>Terriglobus</taxon>
    </lineage>
</organism>
<keyword evidence="3" id="KW-0731">Sigma factor</keyword>
<name>E8V5J5_TERSS</name>
<dbReference type="AlphaFoldDB" id="E8V5J5"/>
<reference evidence="7 8" key="1">
    <citation type="journal article" date="2012" name="Stand. Genomic Sci.">
        <title>Complete genome sequence of Terriglobus saanensis type strain SP1PR4(T), an Acidobacteria from tundra soil.</title>
        <authorList>
            <person name="Rawat S.R."/>
            <person name="Mannisto M.K."/>
            <person name="Starovoytov V."/>
            <person name="Goodwin L."/>
            <person name="Nolan M."/>
            <person name="Hauser L."/>
            <person name="Land M."/>
            <person name="Davenport K.W."/>
            <person name="Woyke T."/>
            <person name="Haggblom M.M."/>
        </authorList>
    </citation>
    <scope>NUCLEOTIDE SEQUENCE</scope>
    <source>
        <strain evidence="8">ATCC BAA-1853 / DSM 23119 / SP1PR4</strain>
    </source>
</reference>
<evidence type="ECO:0000313" key="8">
    <source>
        <dbReference type="Proteomes" id="UP000006844"/>
    </source>
</evidence>
<dbReference type="Gene3D" id="1.10.1740.10">
    <property type="match status" value="1"/>
</dbReference>
<evidence type="ECO:0000259" key="6">
    <source>
        <dbReference type="Pfam" id="PF08281"/>
    </source>
</evidence>
<feature type="domain" description="RNA polymerase sigma factor 70 region 4 type 2" evidence="6">
    <location>
        <begin position="144"/>
        <end position="187"/>
    </location>
</feature>
<dbReference type="Gene3D" id="1.10.10.10">
    <property type="entry name" value="Winged helix-like DNA-binding domain superfamily/Winged helix DNA-binding domain"/>
    <property type="match status" value="1"/>
</dbReference>
<dbReference type="GO" id="GO:0016987">
    <property type="term" value="F:sigma factor activity"/>
    <property type="evidence" value="ECO:0007669"/>
    <property type="project" value="UniProtKB-KW"/>
</dbReference>
<dbReference type="GO" id="GO:0006352">
    <property type="term" value="P:DNA-templated transcription initiation"/>
    <property type="evidence" value="ECO:0007669"/>
    <property type="project" value="InterPro"/>
</dbReference>
<comment type="similarity">
    <text evidence="1">Belongs to the sigma-70 factor family. ECF subfamily.</text>
</comment>
<dbReference type="CDD" id="cd06171">
    <property type="entry name" value="Sigma70_r4"/>
    <property type="match status" value="1"/>
</dbReference>
<sequence length="203" mass="23288">MLDQAIQPALATDMTPSSDHTVVSPFEDIANVHALYEQRIFRFLLLSLRDRDLAHTITQDTFLKAWKARDSFRGECSIATWLTRIAINLLRDHTRTETFRFWKRVAVEAVSADDLATQLRHPAQSTENVMIAKERLAEVWSNVQLLSARQRTIFLLRYVDELELSEIATATDLPLATVKSHLYRALDSLRTNNLPASRKRGKK</sequence>
<evidence type="ECO:0000256" key="3">
    <source>
        <dbReference type="ARBA" id="ARBA00023082"/>
    </source>
</evidence>
<dbReference type="InterPro" id="IPR013325">
    <property type="entry name" value="RNA_pol_sigma_r2"/>
</dbReference>
<dbReference type="InterPro" id="IPR013249">
    <property type="entry name" value="RNA_pol_sigma70_r4_t2"/>
</dbReference>